<dbReference type="GO" id="GO:0005634">
    <property type="term" value="C:nucleus"/>
    <property type="evidence" value="ECO:0007669"/>
    <property type="project" value="UniProtKB-SubCell"/>
</dbReference>
<gene>
    <name evidence="12" type="ORF">AC631_00688</name>
</gene>
<proteinExistence type="inferred from homology"/>
<dbReference type="Pfam" id="PF09377">
    <property type="entry name" value="SBDS_domain_II"/>
    <property type="match status" value="1"/>
</dbReference>
<keyword evidence="4" id="KW-0963">Cytoplasm</keyword>
<dbReference type="InterPro" id="IPR039100">
    <property type="entry name" value="Sdo1/SBDS-like"/>
</dbReference>
<dbReference type="EMBL" id="LMYN01000008">
    <property type="protein sequence ID" value="KSA03549.1"/>
    <property type="molecule type" value="Genomic_DNA"/>
</dbReference>
<feature type="domain" description="Ribosome maturation protein SDO1/SBDS C-terminal" evidence="11">
    <location>
        <begin position="175"/>
        <end position="248"/>
    </location>
</feature>
<reference evidence="12 13" key="1">
    <citation type="submission" date="2015-11" db="EMBL/GenBank/DDBJ databases">
        <title>The genome of Debaryomyces fabryi.</title>
        <authorList>
            <person name="Tafer H."/>
            <person name="Lopandic K."/>
        </authorList>
    </citation>
    <scope>NUCLEOTIDE SEQUENCE [LARGE SCALE GENOMIC DNA]</scope>
    <source>
        <strain evidence="12 13">CBS 789</strain>
    </source>
</reference>
<feature type="domain" description="Ribosome maturation protein SDO1/SBDS central" evidence="10">
    <location>
        <begin position="110"/>
        <end position="173"/>
    </location>
</feature>
<evidence type="ECO:0000259" key="10">
    <source>
        <dbReference type="Pfam" id="PF09377"/>
    </source>
</evidence>
<evidence type="ECO:0000256" key="5">
    <source>
        <dbReference type="ARBA" id="ARBA00022517"/>
    </source>
</evidence>
<keyword evidence="6" id="KW-0539">Nucleus</keyword>
<comment type="similarity">
    <text evidence="3">Belongs to the SDO1/SBDS family.</text>
</comment>
<dbReference type="InterPro" id="IPR046928">
    <property type="entry name" value="SDO1/SBDS_C"/>
</dbReference>
<dbReference type="PROSITE" id="PS01267">
    <property type="entry name" value="UPF0023"/>
    <property type="match status" value="1"/>
</dbReference>
<evidence type="ECO:0000256" key="1">
    <source>
        <dbReference type="ARBA" id="ARBA00004123"/>
    </source>
</evidence>
<dbReference type="Proteomes" id="UP000054251">
    <property type="component" value="Unassembled WGS sequence"/>
</dbReference>
<feature type="domain" description="Ribosome maturation protein SDO1/SBDS N-terminal" evidence="9">
    <location>
        <begin position="15"/>
        <end position="101"/>
    </location>
</feature>
<dbReference type="Pfam" id="PF20268">
    <property type="entry name" value="SBDS_C"/>
    <property type="match status" value="1"/>
</dbReference>
<dbReference type="InterPro" id="IPR036786">
    <property type="entry name" value="Ribosome_mat_SBDS_N_sf"/>
</dbReference>
<evidence type="ECO:0000256" key="4">
    <source>
        <dbReference type="ARBA" id="ARBA00022490"/>
    </source>
</evidence>
<comment type="subcellular location">
    <subcellularLocation>
        <location evidence="2">Cytoplasm</location>
    </subcellularLocation>
    <subcellularLocation>
        <location evidence="1">Nucleus</location>
    </subcellularLocation>
</comment>
<dbReference type="SUPFAM" id="SSF89895">
    <property type="entry name" value="FYSH domain"/>
    <property type="match status" value="1"/>
</dbReference>
<dbReference type="Gene3D" id="3.30.70.240">
    <property type="match status" value="1"/>
</dbReference>
<comment type="caution">
    <text evidence="12">The sequence shown here is derived from an EMBL/GenBank/DDBJ whole genome shotgun (WGS) entry which is preliminary data.</text>
</comment>
<organism evidence="12 13">
    <name type="scientific">Debaryomyces fabryi</name>
    <dbReference type="NCBI Taxonomy" id="58627"/>
    <lineage>
        <taxon>Eukaryota</taxon>
        <taxon>Fungi</taxon>
        <taxon>Dikarya</taxon>
        <taxon>Ascomycota</taxon>
        <taxon>Saccharomycotina</taxon>
        <taxon>Pichiomycetes</taxon>
        <taxon>Debaryomycetaceae</taxon>
        <taxon>Debaryomyces</taxon>
    </lineage>
</organism>
<dbReference type="SUPFAM" id="SSF109728">
    <property type="entry name" value="Hypothetical protein AF0491, middle domain"/>
    <property type="match status" value="1"/>
</dbReference>
<name>A0A0V1Q517_9ASCO</name>
<dbReference type="PANTHER" id="PTHR10927:SF1">
    <property type="entry name" value="RIBOSOME MATURATION PROTEIN SBDS"/>
    <property type="match status" value="1"/>
</dbReference>
<dbReference type="GO" id="GO:0042256">
    <property type="term" value="P:cytosolic ribosome assembly"/>
    <property type="evidence" value="ECO:0007669"/>
    <property type="project" value="InterPro"/>
</dbReference>
<sequence>MAVINQPASQIKLTNVSLVRMKKGKKRFEIACYQNKVQDWRLKVEKDLDEVLQIPQVFLNVSKGQVANNADLLKHFGKTDSDEIILEILEKGEIQLNEKERSANLQQKNNEFLNIISTKCINPKSKKRYPPSMIQKALNEIKFHLNPNKPTKLQALEAIKLLIAEQLFPIARAQMKVKIVLVNKVKKQIFEDHISPLIDKVEDENQESKFYECICIIDPVNYRTIVDLLQGENAKVKKGEGSIEVLDMAAIKED</sequence>
<evidence type="ECO:0000259" key="11">
    <source>
        <dbReference type="Pfam" id="PF20268"/>
    </source>
</evidence>
<evidence type="ECO:0000256" key="7">
    <source>
        <dbReference type="ARBA" id="ARBA00049708"/>
    </source>
</evidence>
<dbReference type="GeneID" id="26837697"/>
<dbReference type="InterPro" id="IPR019783">
    <property type="entry name" value="SDO1/SBDS_N"/>
</dbReference>
<evidence type="ECO:0000313" key="12">
    <source>
        <dbReference type="EMBL" id="KSA03549.1"/>
    </source>
</evidence>
<dbReference type="InterPro" id="IPR037188">
    <property type="entry name" value="Sdo1/SBDS_central_sf"/>
</dbReference>
<dbReference type="InterPro" id="IPR018978">
    <property type="entry name" value="SDO1/SBDS_central"/>
</dbReference>
<dbReference type="RefSeq" id="XP_015469651.1">
    <property type="nucleotide sequence ID" value="XM_015609518.1"/>
</dbReference>
<dbReference type="Gene3D" id="3.30.1250.10">
    <property type="entry name" value="Ribosome maturation protein SBDS, N-terminal domain"/>
    <property type="match status" value="1"/>
</dbReference>
<dbReference type="NCBIfam" id="TIGR00291">
    <property type="entry name" value="RNA_SBDS"/>
    <property type="match status" value="1"/>
</dbReference>
<dbReference type="AlphaFoldDB" id="A0A0V1Q517"/>
<evidence type="ECO:0000256" key="8">
    <source>
        <dbReference type="ARBA" id="ARBA00071414"/>
    </source>
</evidence>
<accession>A0A0V1Q517</accession>
<dbReference type="GO" id="GO:0005737">
    <property type="term" value="C:cytoplasm"/>
    <property type="evidence" value="ECO:0007669"/>
    <property type="project" value="UniProtKB-SubCell"/>
</dbReference>
<protein>
    <recommendedName>
        <fullName evidence="8">Ribosome maturation protein SDO1</fullName>
    </recommendedName>
</protein>
<dbReference type="PANTHER" id="PTHR10927">
    <property type="entry name" value="RIBOSOME MATURATION PROTEIN SBDS"/>
    <property type="match status" value="1"/>
</dbReference>
<dbReference type="InterPro" id="IPR018023">
    <property type="entry name" value="Ribosome_mat_SBDS_CS"/>
</dbReference>
<dbReference type="Gene3D" id="1.10.10.900">
    <property type="entry name" value="SBDS protein C-terminal domain, subdomain 1"/>
    <property type="match status" value="1"/>
</dbReference>
<evidence type="ECO:0000313" key="13">
    <source>
        <dbReference type="Proteomes" id="UP000054251"/>
    </source>
</evidence>
<keyword evidence="13" id="KW-1185">Reference proteome</keyword>
<dbReference type="InterPro" id="IPR002140">
    <property type="entry name" value="Sdo1/SBDS"/>
</dbReference>
<dbReference type="Pfam" id="PF01172">
    <property type="entry name" value="SBDS_N"/>
    <property type="match status" value="1"/>
</dbReference>
<evidence type="ECO:0000256" key="3">
    <source>
        <dbReference type="ARBA" id="ARBA00007433"/>
    </source>
</evidence>
<keyword evidence="5" id="KW-0690">Ribosome biogenesis</keyword>
<evidence type="ECO:0000256" key="2">
    <source>
        <dbReference type="ARBA" id="ARBA00004496"/>
    </source>
</evidence>
<evidence type="ECO:0000259" key="9">
    <source>
        <dbReference type="Pfam" id="PF01172"/>
    </source>
</evidence>
<dbReference type="OrthoDB" id="10253092at2759"/>
<dbReference type="FunFam" id="3.30.1250.10:FF:000001">
    <property type="entry name" value="SBDS, ribosome maturation factor"/>
    <property type="match status" value="1"/>
</dbReference>
<comment type="subunit">
    <text evidence="7">Associates with the 60S ribosomal subunit.</text>
</comment>
<evidence type="ECO:0000256" key="6">
    <source>
        <dbReference type="ARBA" id="ARBA00023242"/>
    </source>
</evidence>